<dbReference type="EMBL" id="CP012109">
    <property type="protein sequence ID" value="AKQ67889.1"/>
    <property type="molecule type" value="Genomic_DNA"/>
</dbReference>
<dbReference type="FunFam" id="1.10.3720.10:FF:000001">
    <property type="entry name" value="Glycine betaine ABC transporter, permease"/>
    <property type="match status" value="1"/>
</dbReference>
<evidence type="ECO:0000256" key="4">
    <source>
        <dbReference type="ARBA" id="ARBA00022692"/>
    </source>
</evidence>
<dbReference type="PANTHER" id="PTHR47737">
    <property type="entry name" value="GLYCINE BETAINE/PROLINE BETAINE TRANSPORT SYSTEM PERMEASE PROTEIN PROW"/>
    <property type="match status" value="1"/>
</dbReference>
<evidence type="ECO:0000256" key="5">
    <source>
        <dbReference type="ARBA" id="ARBA00022989"/>
    </source>
</evidence>
<feature type="domain" description="ABC transmembrane type-1" evidence="8">
    <location>
        <begin position="87"/>
        <end position="266"/>
    </location>
</feature>
<gene>
    <name evidence="9" type="ORF">A176_004801</name>
</gene>
<keyword evidence="4 7" id="KW-0812">Transmembrane</keyword>
<dbReference type="STRING" id="1297742.A176_004801"/>
<dbReference type="OrthoDB" id="9815258at2"/>
<dbReference type="SUPFAM" id="SSF161098">
    <property type="entry name" value="MetI-like"/>
    <property type="match status" value="1"/>
</dbReference>
<evidence type="ECO:0000256" key="2">
    <source>
        <dbReference type="ARBA" id="ARBA00022448"/>
    </source>
</evidence>
<dbReference type="GO" id="GO:0005275">
    <property type="term" value="F:amine transmembrane transporter activity"/>
    <property type="evidence" value="ECO:0007669"/>
    <property type="project" value="TreeGrafter"/>
</dbReference>
<feature type="transmembrane region" description="Helical" evidence="7">
    <location>
        <begin position="49"/>
        <end position="78"/>
    </location>
</feature>
<dbReference type="GO" id="GO:0015871">
    <property type="term" value="P:choline transport"/>
    <property type="evidence" value="ECO:0007669"/>
    <property type="project" value="TreeGrafter"/>
</dbReference>
<dbReference type="Pfam" id="PF00528">
    <property type="entry name" value="BPD_transp_1"/>
    <property type="match status" value="1"/>
</dbReference>
<dbReference type="GO" id="GO:0015226">
    <property type="term" value="F:carnitine transmembrane transporter activity"/>
    <property type="evidence" value="ECO:0007669"/>
    <property type="project" value="TreeGrafter"/>
</dbReference>
<dbReference type="Proteomes" id="UP000009026">
    <property type="component" value="Chromosome"/>
</dbReference>
<proteinExistence type="inferred from homology"/>
<dbReference type="PATRIC" id="fig|1297742.4.peg.4848"/>
<keyword evidence="6 7" id="KW-0472">Membrane</keyword>
<comment type="similarity">
    <text evidence="7">Belongs to the binding-protein-dependent transport system permease family.</text>
</comment>
<dbReference type="KEGG" id="mym:A176_004801"/>
<keyword evidence="3" id="KW-1003">Cell membrane</keyword>
<evidence type="ECO:0000256" key="6">
    <source>
        <dbReference type="ARBA" id="ARBA00023136"/>
    </source>
</evidence>
<feature type="transmembrane region" description="Helical" evidence="7">
    <location>
        <begin position="245"/>
        <end position="265"/>
    </location>
</feature>
<dbReference type="InterPro" id="IPR000515">
    <property type="entry name" value="MetI-like"/>
</dbReference>
<keyword evidence="2 7" id="KW-0813">Transport</keyword>
<dbReference type="PANTHER" id="PTHR47737:SF1">
    <property type="entry name" value="GLYCINE BETAINE_PROLINE BETAINE TRANSPORT SYSTEM PERMEASE PROTEIN PROW"/>
    <property type="match status" value="1"/>
</dbReference>
<evidence type="ECO:0000256" key="1">
    <source>
        <dbReference type="ARBA" id="ARBA00004651"/>
    </source>
</evidence>
<dbReference type="GO" id="GO:0031460">
    <property type="term" value="P:glycine betaine transport"/>
    <property type="evidence" value="ECO:0007669"/>
    <property type="project" value="UniProtKB-ARBA"/>
</dbReference>
<evidence type="ECO:0000313" key="10">
    <source>
        <dbReference type="Proteomes" id="UP000009026"/>
    </source>
</evidence>
<accession>A0A0H4WYK2</accession>
<dbReference type="RefSeq" id="WP_002636308.1">
    <property type="nucleotide sequence ID" value="NZ_CP012109.1"/>
</dbReference>
<keyword evidence="10" id="KW-1185">Reference proteome</keyword>
<dbReference type="PROSITE" id="PS50928">
    <property type="entry name" value="ABC_TM1"/>
    <property type="match status" value="1"/>
</dbReference>
<evidence type="ECO:0000256" key="3">
    <source>
        <dbReference type="ARBA" id="ARBA00022475"/>
    </source>
</evidence>
<protein>
    <submittedName>
        <fullName evidence="9">Glycine betaine ABC transport system, permease protein OpuAB</fullName>
    </submittedName>
</protein>
<reference evidence="9 10" key="1">
    <citation type="journal article" date="2016" name="PLoS ONE">
        <title>Complete Genome Sequence and Comparative Genomics of a Novel Myxobacterium Myxococcus hansupus.</title>
        <authorList>
            <person name="Sharma G."/>
            <person name="Narwani T."/>
            <person name="Subramanian S."/>
        </authorList>
    </citation>
    <scope>NUCLEOTIDE SEQUENCE [LARGE SCALE GENOMIC DNA]</scope>
    <source>
        <strain evidence="10">mixupus</strain>
    </source>
</reference>
<sequence>MSTLKIGEGFEELIDWLGERGAPVFDAIRSVLSACIQGLESALLLPPSYAIIAVLMVLAWRLSGLGTAVFTALGMLLIQDMGLWQATMETLALVLSSALVALVLGIPLGIWAAYSRTVERVLRPALDLMQTMPAFVYLIPAVLFFRLGKVPGVVATVIFAMPPAVRLTNLGIRQVPAEVVEAAIAFGATPRQTLLNVQLPIAIPTLLAGVNQTIMLSLSMVVISAMIGAGGLGEQVLKGITQLRIGLGFESGIAVVILAIVLDRLTHALGKPRTRSS</sequence>
<organism evidence="9 10">
    <name type="scientific">Pseudomyxococcus hansupus</name>
    <dbReference type="NCBI Taxonomy" id="1297742"/>
    <lineage>
        <taxon>Bacteria</taxon>
        <taxon>Pseudomonadati</taxon>
        <taxon>Myxococcota</taxon>
        <taxon>Myxococcia</taxon>
        <taxon>Myxococcales</taxon>
        <taxon>Cystobacterineae</taxon>
        <taxon>Myxococcaceae</taxon>
        <taxon>Pseudomyxococcus</taxon>
    </lineage>
</organism>
<dbReference type="AlphaFoldDB" id="A0A0H4WYK2"/>
<evidence type="ECO:0000313" key="9">
    <source>
        <dbReference type="EMBL" id="AKQ67889.1"/>
    </source>
</evidence>
<dbReference type="CDD" id="cd06261">
    <property type="entry name" value="TM_PBP2"/>
    <property type="match status" value="1"/>
</dbReference>
<feature type="transmembrane region" description="Helical" evidence="7">
    <location>
        <begin position="90"/>
        <end position="114"/>
    </location>
</feature>
<evidence type="ECO:0000256" key="7">
    <source>
        <dbReference type="RuleBase" id="RU363032"/>
    </source>
</evidence>
<name>A0A0H4WYK2_9BACT</name>
<evidence type="ECO:0000259" key="8">
    <source>
        <dbReference type="PROSITE" id="PS50928"/>
    </source>
</evidence>
<feature type="transmembrane region" description="Helical" evidence="7">
    <location>
        <begin position="214"/>
        <end position="233"/>
    </location>
</feature>
<keyword evidence="5 7" id="KW-1133">Transmembrane helix</keyword>
<comment type="subcellular location">
    <subcellularLocation>
        <location evidence="1 7">Cell membrane</location>
        <topology evidence="1 7">Multi-pass membrane protein</topology>
    </subcellularLocation>
</comment>
<dbReference type="InterPro" id="IPR035906">
    <property type="entry name" value="MetI-like_sf"/>
</dbReference>
<dbReference type="eggNOG" id="COG4176">
    <property type="taxonomic scope" value="Bacteria"/>
</dbReference>
<dbReference type="Gene3D" id="1.10.3720.10">
    <property type="entry name" value="MetI-like"/>
    <property type="match status" value="1"/>
</dbReference>
<feature type="transmembrane region" description="Helical" evidence="7">
    <location>
        <begin position="134"/>
        <end position="160"/>
    </location>
</feature>
<dbReference type="GO" id="GO:0043190">
    <property type="term" value="C:ATP-binding cassette (ABC) transporter complex"/>
    <property type="evidence" value="ECO:0007669"/>
    <property type="project" value="TreeGrafter"/>
</dbReference>